<accession>A0A4Y8LMN1</accession>
<organism evidence="2 3">
    <name type="scientific">Jeotgalibacillus salarius</name>
    <dbReference type="NCBI Taxonomy" id="546023"/>
    <lineage>
        <taxon>Bacteria</taxon>
        <taxon>Bacillati</taxon>
        <taxon>Bacillota</taxon>
        <taxon>Bacilli</taxon>
        <taxon>Bacillales</taxon>
        <taxon>Caryophanaceae</taxon>
        <taxon>Jeotgalibacillus</taxon>
    </lineage>
</organism>
<sequence length="156" mass="18156">MHWELKEFEQLTAIELHDILKARVDIFVVEQSCAYHEVDGNDPASWHLQLKIDGKLAAYARLMEAGTKYEKASIGRVIVLEEFRNRQLGRKLVQKSIDIMKGQWGTKEIMLQGQTYLRNFYASFGFKETSEEYLEDDIPHVDMLLTLDQTEKSESK</sequence>
<dbReference type="AlphaFoldDB" id="A0A4Y8LMN1"/>
<dbReference type="Proteomes" id="UP000297776">
    <property type="component" value="Unassembled WGS sequence"/>
</dbReference>
<dbReference type="CDD" id="cd04301">
    <property type="entry name" value="NAT_SF"/>
    <property type="match status" value="1"/>
</dbReference>
<reference evidence="2 3" key="1">
    <citation type="submission" date="2019-03" db="EMBL/GenBank/DDBJ databases">
        <authorList>
            <person name="Yang Y."/>
        </authorList>
    </citation>
    <scope>NUCLEOTIDE SEQUENCE [LARGE SCALE GENOMIC DNA]</scope>
    <source>
        <strain evidence="2 3">ASL-1</strain>
    </source>
</reference>
<protein>
    <submittedName>
        <fullName evidence="2">GNAT family N-acetyltransferase</fullName>
    </submittedName>
</protein>
<dbReference type="Pfam" id="PF13673">
    <property type="entry name" value="Acetyltransf_10"/>
    <property type="match status" value="1"/>
</dbReference>
<feature type="domain" description="N-acetyltransferase" evidence="1">
    <location>
        <begin position="6"/>
        <end position="148"/>
    </location>
</feature>
<keyword evidence="2" id="KW-0808">Transferase</keyword>
<dbReference type="GO" id="GO:0004343">
    <property type="term" value="F:glucosamine 6-phosphate N-acetyltransferase activity"/>
    <property type="evidence" value="ECO:0007669"/>
    <property type="project" value="TreeGrafter"/>
</dbReference>
<evidence type="ECO:0000313" key="3">
    <source>
        <dbReference type="Proteomes" id="UP000297776"/>
    </source>
</evidence>
<dbReference type="PANTHER" id="PTHR13355:SF11">
    <property type="entry name" value="GLUCOSAMINE 6-PHOSPHATE N-ACETYLTRANSFERASE"/>
    <property type="match status" value="1"/>
</dbReference>
<dbReference type="OrthoDB" id="9796171at2"/>
<dbReference type="PROSITE" id="PS51186">
    <property type="entry name" value="GNAT"/>
    <property type="match status" value="1"/>
</dbReference>
<dbReference type="PANTHER" id="PTHR13355">
    <property type="entry name" value="GLUCOSAMINE 6-PHOSPHATE N-ACETYLTRANSFERASE"/>
    <property type="match status" value="1"/>
</dbReference>
<name>A0A4Y8LMN1_9BACL</name>
<dbReference type="SUPFAM" id="SSF55729">
    <property type="entry name" value="Acyl-CoA N-acyltransferases (Nat)"/>
    <property type="match status" value="1"/>
</dbReference>
<proteinExistence type="predicted"/>
<dbReference type="RefSeq" id="WP_134381119.1">
    <property type="nucleotide sequence ID" value="NZ_SORX01000003.1"/>
</dbReference>
<dbReference type="Gene3D" id="3.40.630.30">
    <property type="match status" value="1"/>
</dbReference>
<dbReference type="InterPro" id="IPR000182">
    <property type="entry name" value="GNAT_dom"/>
</dbReference>
<comment type="caution">
    <text evidence="2">The sequence shown here is derived from an EMBL/GenBank/DDBJ whole genome shotgun (WGS) entry which is preliminary data.</text>
</comment>
<evidence type="ECO:0000259" key="1">
    <source>
        <dbReference type="PROSITE" id="PS51186"/>
    </source>
</evidence>
<dbReference type="EMBL" id="SORX01000003">
    <property type="protein sequence ID" value="TFE02023.1"/>
    <property type="molecule type" value="Genomic_DNA"/>
</dbReference>
<evidence type="ECO:0000313" key="2">
    <source>
        <dbReference type="EMBL" id="TFE02023.1"/>
    </source>
</evidence>
<dbReference type="InterPro" id="IPR016181">
    <property type="entry name" value="Acyl_CoA_acyltransferase"/>
</dbReference>
<dbReference type="InterPro" id="IPR039143">
    <property type="entry name" value="GNPNAT1-like"/>
</dbReference>
<keyword evidence="3" id="KW-1185">Reference proteome</keyword>
<gene>
    <name evidence="2" type="ORF">E2626_05460</name>
</gene>